<dbReference type="AlphaFoldDB" id="A0A5B7G4U2"/>
<sequence length="129" mass="14567">MNNTRGKEVVHSYANRGVRNGEAKREGRPEEGRETERRSRAGREAARWNQRIPCSIEPHVVVPIVFLHPNEIEVFARRFCQMSVASWRRWVAAAAPVAALRETRDSRATLNGATKYSGNSTKIANQTPL</sequence>
<proteinExistence type="predicted"/>
<gene>
    <name evidence="2" type="ORF">E2C01_045351</name>
</gene>
<feature type="compositionally biased region" description="Basic and acidic residues" evidence="1">
    <location>
        <begin position="19"/>
        <end position="46"/>
    </location>
</feature>
<dbReference type="Proteomes" id="UP000324222">
    <property type="component" value="Unassembled WGS sequence"/>
</dbReference>
<evidence type="ECO:0000313" key="2">
    <source>
        <dbReference type="EMBL" id="MPC51504.1"/>
    </source>
</evidence>
<protein>
    <submittedName>
        <fullName evidence="2">Uncharacterized protein</fullName>
    </submittedName>
</protein>
<evidence type="ECO:0000313" key="3">
    <source>
        <dbReference type="Proteomes" id="UP000324222"/>
    </source>
</evidence>
<name>A0A5B7G4U2_PORTR</name>
<organism evidence="2 3">
    <name type="scientific">Portunus trituberculatus</name>
    <name type="common">Swimming crab</name>
    <name type="synonym">Neptunus trituberculatus</name>
    <dbReference type="NCBI Taxonomy" id="210409"/>
    <lineage>
        <taxon>Eukaryota</taxon>
        <taxon>Metazoa</taxon>
        <taxon>Ecdysozoa</taxon>
        <taxon>Arthropoda</taxon>
        <taxon>Crustacea</taxon>
        <taxon>Multicrustacea</taxon>
        <taxon>Malacostraca</taxon>
        <taxon>Eumalacostraca</taxon>
        <taxon>Eucarida</taxon>
        <taxon>Decapoda</taxon>
        <taxon>Pleocyemata</taxon>
        <taxon>Brachyura</taxon>
        <taxon>Eubrachyura</taxon>
        <taxon>Portunoidea</taxon>
        <taxon>Portunidae</taxon>
        <taxon>Portuninae</taxon>
        <taxon>Portunus</taxon>
    </lineage>
</organism>
<feature type="compositionally biased region" description="Basic and acidic residues" evidence="1">
    <location>
        <begin position="1"/>
        <end position="10"/>
    </location>
</feature>
<evidence type="ECO:0000256" key="1">
    <source>
        <dbReference type="SAM" id="MobiDB-lite"/>
    </source>
</evidence>
<reference evidence="2 3" key="1">
    <citation type="submission" date="2019-05" db="EMBL/GenBank/DDBJ databases">
        <title>Another draft genome of Portunus trituberculatus and its Hox gene families provides insights of decapod evolution.</title>
        <authorList>
            <person name="Jeong J.-H."/>
            <person name="Song I."/>
            <person name="Kim S."/>
            <person name="Choi T."/>
            <person name="Kim D."/>
            <person name="Ryu S."/>
            <person name="Kim W."/>
        </authorList>
    </citation>
    <scope>NUCLEOTIDE SEQUENCE [LARGE SCALE GENOMIC DNA]</scope>
    <source>
        <tissue evidence="2">Muscle</tissue>
    </source>
</reference>
<dbReference type="EMBL" id="VSRR010010223">
    <property type="protein sequence ID" value="MPC51504.1"/>
    <property type="molecule type" value="Genomic_DNA"/>
</dbReference>
<keyword evidence="3" id="KW-1185">Reference proteome</keyword>
<accession>A0A5B7G4U2</accession>
<comment type="caution">
    <text evidence="2">The sequence shown here is derived from an EMBL/GenBank/DDBJ whole genome shotgun (WGS) entry which is preliminary data.</text>
</comment>
<feature type="region of interest" description="Disordered" evidence="1">
    <location>
        <begin position="1"/>
        <end position="46"/>
    </location>
</feature>